<evidence type="ECO:0000256" key="3">
    <source>
        <dbReference type="ARBA" id="ARBA00012098"/>
    </source>
</evidence>
<reference evidence="6 7" key="1">
    <citation type="submission" date="2023-02" db="EMBL/GenBank/DDBJ databases">
        <title>Genome sequence of Novosphingobium humi KACC 19094.</title>
        <authorList>
            <person name="Kim S."/>
            <person name="Heo J."/>
            <person name="Kwon S.-W."/>
        </authorList>
    </citation>
    <scope>NUCLEOTIDE SEQUENCE [LARGE SCALE GENOMIC DNA]</scope>
    <source>
        <strain evidence="6 7">KACC 19094</strain>
    </source>
</reference>
<dbReference type="Proteomes" id="UP001218231">
    <property type="component" value="Chromosome"/>
</dbReference>
<evidence type="ECO:0000256" key="2">
    <source>
        <dbReference type="ARBA" id="ARBA00001997"/>
    </source>
</evidence>
<name>A0ABY7TWU3_9SPHN</name>
<protein>
    <recommendedName>
        <fullName evidence="4 5">dTDP-4-dehydrorhamnose 3,5-epimerase</fullName>
        <ecNumber evidence="3 5">5.1.3.13</ecNumber>
    </recommendedName>
    <alternativeName>
        <fullName evidence="5">Thymidine diphospho-4-keto-rhamnose 3,5-epimerase</fullName>
    </alternativeName>
</protein>
<comment type="function">
    <text evidence="2 5">Catalyzes the epimerization of the C3' and C5'positions of dTDP-6-deoxy-D-xylo-4-hexulose, forming dTDP-6-deoxy-L-lyxo-4-hexulose.</text>
</comment>
<gene>
    <name evidence="6" type="primary">rfbC</name>
    <name evidence="6" type="ORF">PQ457_15785</name>
</gene>
<organism evidence="6 7">
    <name type="scientific">Novosphingobium humi</name>
    <dbReference type="NCBI Taxonomy" id="2282397"/>
    <lineage>
        <taxon>Bacteria</taxon>
        <taxon>Pseudomonadati</taxon>
        <taxon>Pseudomonadota</taxon>
        <taxon>Alphaproteobacteria</taxon>
        <taxon>Sphingomonadales</taxon>
        <taxon>Sphingomonadaceae</taxon>
        <taxon>Novosphingobium</taxon>
    </lineage>
</organism>
<evidence type="ECO:0000313" key="7">
    <source>
        <dbReference type="Proteomes" id="UP001218231"/>
    </source>
</evidence>
<evidence type="ECO:0000256" key="4">
    <source>
        <dbReference type="ARBA" id="ARBA00019595"/>
    </source>
</evidence>
<comment type="subunit">
    <text evidence="5">Homodimer.</text>
</comment>
<dbReference type="Gene3D" id="2.60.120.10">
    <property type="entry name" value="Jelly Rolls"/>
    <property type="match status" value="1"/>
</dbReference>
<sequence>MECKTFDIAGPVEIIPRKLGDERGYFTELFREDRFAPLAGPIRFVQENQSLSARVGTIRGLHFQTHPMGQGKLVRCAAGAILDVAVDIRHDSPTFGQWIAVELTAEKCNQLWVPVGFAHGFCTLRPDTIVTYRVTNYYSPAHDKGMAWNDPAVGIVWPDMADAETLSGKDRVQPLLADLPHYFSVKD</sequence>
<evidence type="ECO:0000256" key="5">
    <source>
        <dbReference type="RuleBase" id="RU364069"/>
    </source>
</evidence>
<dbReference type="PANTHER" id="PTHR21047:SF2">
    <property type="entry name" value="THYMIDINE DIPHOSPHO-4-KETO-RHAMNOSE 3,5-EPIMERASE"/>
    <property type="match status" value="1"/>
</dbReference>
<dbReference type="EMBL" id="CP117417">
    <property type="protein sequence ID" value="WCT77355.1"/>
    <property type="molecule type" value="Genomic_DNA"/>
</dbReference>
<dbReference type="PANTHER" id="PTHR21047">
    <property type="entry name" value="DTDP-6-DEOXY-D-GLUCOSE-3,5 EPIMERASE"/>
    <property type="match status" value="1"/>
</dbReference>
<dbReference type="Pfam" id="PF00908">
    <property type="entry name" value="dTDP_sugar_isom"/>
    <property type="match status" value="1"/>
</dbReference>
<dbReference type="EC" id="5.1.3.13" evidence="3 5"/>
<dbReference type="InterPro" id="IPR014710">
    <property type="entry name" value="RmlC-like_jellyroll"/>
</dbReference>
<evidence type="ECO:0000313" key="6">
    <source>
        <dbReference type="EMBL" id="WCT77355.1"/>
    </source>
</evidence>
<comment type="similarity">
    <text evidence="5">Belongs to the dTDP-4-dehydrorhamnose 3,5-epimerase family.</text>
</comment>
<proteinExistence type="inferred from homology"/>
<evidence type="ECO:0000256" key="1">
    <source>
        <dbReference type="ARBA" id="ARBA00001298"/>
    </source>
</evidence>
<dbReference type="RefSeq" id="WP_273617732.1">
    <property type="nucleotide sequence ID" value="NZ_CP117417.1"/>
</dbReference>
<dbReference type="GO" id="GO:0008830">
    <property type="term" value="F:dTDP-4-dehydrorhamnose 3,5-epimerase activity"/>
    <property type="evidence" value="ECO:0007669"/>
    <property type="project" value="UniProtKB-EC"/>
</dbReference>
<keyword evidence="7" id="KW-1185">Reference proteome</keyword>
<dbReference type="SUPFAM" id="SSF51182">
    <property type="entry name" value="RmlC-like cupins"/>
    <property type="match status" value="1"/>
</dbReference>
<dbReference type="InterPro" id="IPR011051">
    <property type="entry name" value="RmlC_Cupin_sf"/>
</dbReference>
<comment type="pathway">
    <text evidence="5">Carbohydrate biosynthesis; dTDP-L-rhamnose biosynthesis.</text>
</comment>
<accession>A0ABY7TWU3</accession>
<dbReference type="InterPro" id="IPR000888">
    <property type="entry name" value="RmlC-like"/>
</dbReference>
<dbReference type="CDD" id="cd00438">
    <property type="entry name" value="cupin_RmlC"/>
    <property type="match status" value="1"/>
</dbReference>
<keyword evidence="5 6" id="KW-0413">Isomerase</keyword>
<dbReference type="NCBIfam" id="TIGR01221">
    <property type="entry name" value="rmlC"/>
    <property type="match status" value="1"/>
</dbReference>
<comment type="catalytic activity">
    <reaction evidence="1 5">
        <text>dTDP-4-dehydro-6-deoxy-alpha-D-glucose = dTDP-4-dehydro-beta-L-rhamnose</text>
        <dbReference type="Rhea" id="RHEA:16969"/>
        <dbReference type="ChEBI" id="CHEBI:57649"/>
        <dbReference type="ChEBI" id="CHEBI:62830"/>
        <dbReference type="EC" id="5.1.3.13"/>
    </reaction>
</comment>